<dbReference type="RefSeq" id="WP_269037704.1">
    <property type="nucleotide sequence ID" value="NZ_CP114040.1"/>
</dbReference>
<proteinExistence type="predicted"/>
<organism evidence="2 3">
    <name type="scientific">Nannocystis punicea</name>
    <dbReference type="NCBI Taxonomy" id="2995304"/>
    <lineage>
        <taxon>Bacteria</taxon>
        <taxon>Pseudomonadati</taxon>
        <taxon>Myxococcota</taxon>
        <taxon>Polyangia</taxon>
        <taxon>Nannocystales</taxon>
        <taxon>Nannocystaceae</taxon>
        <taxon>Nannocystis</taxon>
    </lineage>
</organism>
<evidence type="ECO:0000313" key="2">
    <source>
        <dbReference type="EMBL" id="WAS95372.1"/>
    </source>
</evidence>
<accession>A0ABY7H8F3</accession>
<protein>
    <submittedName>
        <fullName evidence="2">Uncharacterized protein</fullName>
    </submittedName>
</protein>
<feature type="region of interest" description="Disordered" evidence="1">
    <location>
        <begin position="1"/>
        <end position="24"/>
    </location>
</feature>
<dbReference type="EMBL" id="CP114040">
    <property type="protein sequence ID" value="WAS95372.1"/>
    <property type="molecule type" value="Genomic_DNA"/>
</dbReference>
<dbReference type="Proteomes" id="UP001164459">
    <property type="component" value="Chromosome"/>
</dbReference>
<sequence>MNRSGCTVDDDSRVGSRRGHESVGDAARVEVRVIALVARRPQARLAGPFFDDVVPVKSMMGTIRTMPESGPESAIACRETGSLEAGVGVACT</sequence>
<name>A0ABY7H8F3_9BACT</name>
<evidence type="ECO:0000256" key="1">
    <source>
        <dbReference type="SAM" id="MobiDB-lite"/>
    </source>
</evidence>
<keyword evidence="3" id="KW-1185">Reference proteome</keyword>
<evidence type="ECO:0000313" key="3">
    <source>
        <dbReference type="Proteomes" id="UP001164459"/>
    </source>
</evidence>
<reference evidence="2" key="1">
    <citation type="submission" date="2022-11" db="EMBL/GenBank/DDBJ databases">
        <title>Minimal conservation of predation-associated metabolite biosynthetic gene clusters underscores biosynthetic potential of Myxococcota including descriptions for ten novel species: Archangium lansinium sp. nov., Myxococcus landrumus sp. nov., Nannocystis bai.</title>
        <authorList>
            <person name="Ahearne A."/>
            <person name="Stevens C."/>
            <person name="Dowd S."/>
        </authorList>
    </citation>
    <scope>NUCLEOTIDE SEQUENCE</scope>
    <source>
        <strain evidence="2">Fl3</strain>
    </source>
</reference>
<feature type="compositionally biased region" description="Basic and acidic residues" evidence="1">
    <location>
        <begin position="10"/>
        <end position="24"/>
    </location>
</feature>
<gene>
    <name evidence="2" type="ORF">O0S08_04365</name>
</gene>